<dbReference type="Pfam" id="PF12822">
    <property type="entry name" value="ECF_trnsprt"/>
    <property type="match status" value="1"/>
</dbReference>
<feature type="transmembrane region" description="Helical" evidence="1">
    <location>
        <begin position="6"/>
        <end position="25"/>
    </location>
</feature>
<reference evidence="2 3" key="1">
    <citation type="submission" date="2016-02" db="EMBL/GenBank/DDBJ databases">
        <title>Genome sequence of Clostridium colicanis DSM 13634.</title>
        <authorList>
            <person name="Poehlein A."/>
            <person name="Daniel R."/>
        </authorList>
    </citation>
    <scope>NUCLEOTIDE SEQUENCE [LARGE SCALE GENOMIC DNA]</scope>
    <source>
        <strain evidence="2 3">DSM 13634</strain>
    </source>
</reference>
<name>A0A151ALV4_9CLOT</name>
<evidence type="ECO:0000313" key="3">
    <source>
        <dbReference type="Proteomes" id="UP000075374"/>
    </source>
</evidence>
<accession>A0A151ALV4</accession>
<comment type="caution">
    <text evidence="2">The sequence shown here is derived from an EMBL/GenBank/DDBJ whole genome shotgun (WGS) entry which is preliminary data.</text>
</comment>
<dbReference type="InterPro" id="IPR024529">
    <property type="entry name" value="ECF_trnsprt_substrate-spec"/>
</dbReference>
<keyword evidence="1" id="KW-0812">Transmembrane</keyword>
<evidence type="ECO:0000256" key="1">
    <source>
        <dbReference type="SAM" id="Phobius"/>
    </source>
</evidence>
<feature type="transmembrane region" description="Helical" evidence="1">
    <location>
        <begin position="137"/>
        <end position="155"/>
    </location>
</feature>
<evidence type="ECO:0000313" key="2">
    <source>
        <dbReference type="EMBL" id="KYH28601.1"/>
    </source>
</evidence>
<keyword evidence="1" id="KW-1133">Transmembrane helix</keyword>
<organism evidence="2 3">
    <name type="scientific">Clostridium colicanis DSM 13634</name>
    <dbReference type="NCBI Taxonomy" id="1121305"/>
    <lineage>
        <taxon>Bacteria</taxon>
        <taxon>Bacillati</taxon>
        <taxon>Bacillota</taxon>
        <taxon>Clostridia</taxon>
        <taxon>Eubacteriales</taxon>
        <taxon>Clostridiaceae</taxon>
        <taxon>Clostridium</taxon>
    </lineage>
</organism>
<dbReference type="STRING" id="1121305.CLCOL_18620"/>
<dbReference type="Proteomes" id="UP000075374">
    <property type="component" value="Unassembled WGS sequence"/>
</dbReference>
<proteinExistence type="predicted"/>
<sequence>MKNTSTIVYMALFIALDVVFTRFLSIQTPIIRIGFGFLPISLCSIMFGPIIGGITGAVADIVGMVIFPSGAYFPGFTLSAFVSGTIYGLVLHKKQISAVRILIAVALIIILVDSIMNTYWLSIITGKAAMALLMPRVIKNLIMFPIQTILIYTMWKFSDKLELTRDIKEV</sequence>
<dbReference type="InterPro" id="IPR030949">
    <property type="entry name" value="ECF_S_folate_fam"/>
</dbReference>
<dbReference type="PATRIC" id="fig|1121305.3.peg.1864"/>
<gene>
    <name evidence="2" type="primary">folT</name>
    <name evidence="2" type="ORF">CLCOL_18620</name>
</gene>
<dbReference type="Gene3D" id="1.10.1760.20">
    <property type="match status" value="1"/>
</dbReference>
<dbReference type="GO" id="GO:0022857">
    <property type="term" value="F:transmembrane transporter activity"/>
    <property type="evidence" value="ECO:0007669"/>
    <property type="project" value="InterPro"/>
</dbReference>
<feature type="transmembrane region" description="Helical" evidence="1">
    <location>
        <begin position="37"/>
        <end position="59"/>
    </location>
</feature>
<dbReference type="NCBIfam" id="TIGR04518">
    <property type="entry name" value="ECF_S_folT_fam"/>
    <property type="match status" value="1"/>
</dbReference>
<keyword evidence="3" id="KW-1185">Reference proteome</keyword>
<dbReference type="RefSeq" id="WP_242862639.1">
    <property type="nucleotide sequence ID" value="NZ_LTBB01000009.1"/>
</dbReference>
<dbReference type="EMBL" id="LTBB01000009">
    <property type="protein sequence ID" value="KYH28601.1"/>
    <property type="molecule type" value="Genomic_DNA"/>
</dbReference>
<dbReference type="AlphaFoldDB" id="A0A151ALV4"/>
<feature type="transmembrane region" description="Helical" evidence="1">
    <location>
        <begin position="102"/>
        <end position="125"/>
    </location>
</feature>
<protein>
    <submittedName>
        <fullName evidence="2">Folate transporter FolT</fullName>
    </submittedName>
</protein>
<keyword evidence="1" id="KW-0472">Membrane</keyword>
<feature type="transmembrane region" description="Helical" evidence="1">
    <location>
        <begin position="71"/>
        <end position="90"/>
    </location>
</feature>